<gene>
    <name evidence="8" type="ORF">CSSPTR1EN2_LOCUS6459</name>
</gene>
<feature type="region of interest" description="Disordered" evidence="6">
    <location>
        <begin position="326"/>
        <end position="346"/>
    </location>
</feature>
<feature type="region of interest" description="Disordered" evidence="6">
    <location>
        <begin position="121"/>
        <end position="188"/>
    </location>
</feature>
<dbReference type="InterPro" id="IPR044787">
    <property type="entry name" value="HHO5-like"/>
</dbReference>
<dbReference type="Pfam" id="PF26575">
    <property type="entry name" value="HHO5_N"/>
    <property type="match status" value="1"/>
</dbReference>
<dbReference type="PANTHER" id="PTHR31003">
    <property type="entry name" value="MYB FAMILY TRANSCRIPTION FACTOR"/>
    <property type="match status" value="1"/>
</dbReference>
<keyword evidence="9" id="KW-1185">Reference proteome</keyword>
<feature type="region of interest" description="Disordered" evidence="6">
    <location>
        <begin position="1"/>
        <end position="45"/>
    </location>
</feature>
<dbReference type="InterPro" id="IPR001005">
    <property type="entry name" value="SANT/Myb"/>
</dbReference>
<keyword evidence="3" id="KW-0238">DNA-binding</keyword>
<comment type="subcellular location">
    <subcellularLocation>
        <location evidence="1">Nucleus</location>
    </subcellularLocation>
</comment>
<accession>A0ABP0TQK0</accession>
<evidence type="ECO:0000259" key="7">
    <source>
        <dbReference type="PROSITE" id="PS51294"/>
    </source>
</evidence>
<dbReference type="InterPro" id="IPR006447">
    <property type="entry name" value="Myb_dom_plants"/>
</dbReference>
<evidence type="ECO:0000256" key="3">
    <source>
        <dbReference type="ARBA" id="ARBA00023125"/>
    </source>
</evidence>
<evidence type="ECO:0000256" key="4">
    <source>
        <dbReference type="ARBA" id="ARBA00023163"/>
    </source>
</evidence>
<dbReference type="Gene3D" id="1.10.10.60">
    <property type="entry name" value="Homeodomain-like"/>
    <property type="match status" value="1"/>
</dbReference>
<sequence length="552" mass="59245">MGSPADLTLGTSQAPSTNATTNTATTTTTTTTTTVLSKSSPSSFVGDRLQRMRKLEEYLQSLEDERRKIEAFKRELPLCMQLLDETIESSKEQLSAIQALRPTNLRGPLQLLQVVTQSSSQQLVQDERDTSTTVSSPAASGGHQRGGLEFIPLKRLSETQQLRDDEGDDDDDDDDDRELGDQSDSCLATRGIDMGRKAWMAEAQIWTQQSEPMEVHHESPEQEQSSVTSSRLFFSSTQRPAGAFLPFIRGLQQVTAVAPLLSHSTNGTASAAAADRSLSSLDQMSSPTNGHGFGGGAESEVGSIDVVSLKTADQNQTLDAQAYKEMQGPESNGASGAGSTSVGIMSHSHRKSRRCWSPELHRRFVCALQQLGGSQVATPKQIRELMKVDGLTNDEVKSHLQKYRLHTRRPSPSPQSVSQQPPPQLVVLGGIWVPPEYAAVAAAAAQPTSGGPLQLTSQLSGGAQEPSLDDTGGEDVKSDSTSWKGRQQEDEGKETANGANKKSSVSKEDNKAGKSRDKTPGGEIFADHNSPVLELQISCGTSDIDMGVKDVA</sequence>
<evidence type="ECO:0000313" key="9">
    <source>
        <dbReference type="Proteomes" id="UP001497512"/>
    </source>
</evidence>
<protein>
    <recommendedName>
        <fullName evidence="7">HTH myb-type domain-containing protein</fullName>
    </recommendedName>
</protein>
<dbReference type="EMBL" id="OZ019905">
    <property type="protein sequence ID" value="CAK9202542.1"/>
    <property type="molecule type" value="Genomic_DNA"/>
</dbReference>
<feature type="compositionally biased region" description="Acidic residues" evidence="6">
    <location>
        <begin position="165"/>
        <end position="178"/>
    </location>
</feature>
<dbReference type="InterPro" id="IPR009057">
    <property type="entry name" value="Homeodomain-like_sf"/>
</dbReference>
<feature type="domain" description="HTH myb-type" evidence="7">
    <location>
        <begin position="348"/>
        <end position="408"/>
    </location>
</feature>
<organism evidence="8 9">
    <name type="scientific">Sphagnum troendelagicum</name>
    <dbReference type="NCBI Taxonomy" id="128251"/>
    <lineage>
        <taxon>Eukaryota</taxon>
        <taxon>Viridiplantae</taxon>
        <taxon>Streptophyta</taxon>
        <taxon>Embryophyta</taxon>
        <taxon>Bryophyta</taxon>
        <taxon>Sphagnophytina</taxon>
        <taxon>Sphagnopsida</taxon>
        <taxon>Sphagnales</taxon>
        <taxon>Sphagnaceae</taxon>
        <taxon>Sphagnum</taxon>
    </lineage>
</organism>
<dbReference type="NCBIfam" id="TIGR01557">
    <property type="entry name" value="myb_SHAQKYF"/>
    <property type="match status" value="1"/>
</dbReference>
<dbReference type="Proteomes" id="UP001497512">
    <property type="component" value="Chromosome 13"/>
</dbReference>
<feature type="compositionally biased region" description="Basic and acidic residues" evidence="6">
    <location>
        <begin position="155"/>
        <end position="164"/>
    </location>
</feature>
<feature type="compositionally biased region" description="Polar residues" evidence="6">
    <location>
        <begin position="329"/>
        <end position="343"/>
    </location>
</feature>
<keyword evidence="2" id="KW-0805">Transcription regulation</keyword>
<name>A0ABP0TQK0_9BRYO</name>
<dbReference type="PROSITE" id="PS51294">
    <property type="entry name" value="HTH_MYB"/>
    <property type="match status" value="1"/>
</dbReference>
<dbReference type="SUPFAM" id="SSF46689">
    <property type="entry name" value="Homeodomain-like"/>
    <property type="match status" value="1"/>
</dbReference>
<evidence type="ECO:0000256" key="5">
    <source>
        <dbReference type="ARBA" id="ARBA00023242"/>
    </source>
</evidence>
<feature type="compositionally biased region" description="Low complexity" evidence="6">
    <location>
        <begin position="17"/>
        <end position="34"/>
    </location>
</feature>
<reference evidence="8" key="1">
    <citation type="submission" date="2024-02" db="EMBL/GenBank/DDBJ databases">
        <authorList>
            <consortium name="ELIXIR-Norway"/>
            <consortium name="Elixir Norway"/>
        </authorList>
    </citation>
    <scope>NUCLEOTIDE SEQUENCE</scope>
</reference>
<evidence type="ECO:0000256" key="2">
    <source>
        <dbReference type="ARBA" id="ARBA00023015"/>
    </source>
</evidence>
<dbReference type="InterPro" id="IPR017930">
    <property type="entry name" value="Myb_dom"/>
</dbReference>
<dbReference type="Pfam" id="PF00249">
    <property type="entry name" value="Myb_DNA-binding"/>
    <property type="match status" value="1"/>
</dbReference>
<evidence type="ECO:0000313" key="8">
    <source>
        <dbReference type="EMBL" id="CAK9202542.1"/>
    </source>
</evidence>
<evidence type="ECO:0000256" key="1">
    <source>
        <dbReference type="ARBA" id="ARBA00004123"/>
    </source>
</evidence>
<feature type="compositionally biased region" description="Basic and acidic residues" evidence="6">
    <location>
        <begin position="505"/>
        <end position="520"/>
    </location>
</feature>
<keyword evidence="5" id="KW-0539">Nucleus</keyword>
<evidence type="ECO:0000256" key="6">
    <source>
        <dbReference type="SAM" id="MobiDB-lite"/>
    </source>
</evidence>
<dbReference type="PANTHER" id="PTHR31003:SF19">
    <property type="entry name" value="MYB FAMILY TRANSCRIPTION FACTOR EFM"/>
    <property type="match status" value="1"/>
</dbReference>
<feature type="compositionally biased region" description="Polar residues" evidence="6">
    <location>
        <begin position="448"/>
        <end position="461"/>
    </location>
</feature>
<feature type="region of interest" description="Disordered" evidence="6">
    <location>
        <begin position="448"/>
        <end position="528"/>
    </location>
</feature>
<proteinExistence type="predicted"/>
<keyword evidence="4" id="KW-0804">Transcription</keyword>
<dbReference type="InterPro" id="IPR058673">
    <property type="entry name" value="HHO5-like_N"/>
</dbReference>